<reference evidence="2 3" key="1">
    <citation type="submission" date="2020-08" db="EMBL/GenBank/DDBJ databases">
        <title>Genomic Encyclopedia of Archaeal and Bacterial Type Strains, Phase II (KMG-II): from individual species to whole genera.</title>
        <authorList>
            <person name="Goeker M."/>
        </authorList>
    </citation>
    <scope>NUCLEOTIDE SEQUENCE [LARGE SCALE GENOMIC DNA]</scope>
    <source>
        <strain evidence="2 3">DSM 23288</strain>
    </source>
</reference>
<sequence>MSTRTPEQIRASIEQNRKELGASLEVLRDHVEELTDWRRQLAARQREAIIAAAVAGFVLGGGIAAVGGIVFGGRRKKKRRR</sequence>
<evidence type="ECO:0000313" key="2">
    <source>
        <dbReference type="EMBL" id="MBB4662700.1"/>
    </source>
</evidence>
<dbReference type="Pfam" id="PF12277">
    <property type="entry name" value="DUF3618"/>
    <property type="match status" value="1"/>
</dbReference>
<comment type="caution">
    <text evidence="2">The sequence shown here is derived from an EMBL/GenBank/DDBJ whole genome shotgun (WGS) entry which is preliminary data.</text>
</comment>
<keyword evidence="3" id="KW-1185">Reference proteome</keyword>
<dbReference type="AlphaFoldDB" id="A0A840IFH9"/>
<keyword evidence="1" id="KW-1133">Transmembrane helix</keyword>
<dbReference type="InterPro" id="IPR022062">
    <property type="entry name" value="DUF3618"/>
</dbReference>
<gene>
    <name evidence="2" type="ORF">BDZ31_002286</name>
</gene>
<evidence type="ECO:0000313" key="3">
    <source>
        <dbReference type="Proteomes" id="UP000585272"/>
    </source>
</evidence>
<keyword evidence="1" id="KW-0812">Transmembrane</keyword>
<accession>A0A840IFH9</accession>
<keyword evidence="1" id="KW-0472">Membrane</keyword>
<dbReference type="RefSeq" id="WP_246344911.1">
    <property type="nucleotide sequence ID" value="NZ_JACHNU010000002.1"/>
</dbReference>
<evidence type="ECO:0000256" key="1">
    <source>
        <dbReference type="SAM" id="Phobius"/>
    </source>
</evidence>
<proteinExistence type="predicted"/>
<organism evidence="2 3">
    <name type="scientific">Conexibacter arvalis</name>
    <dbReference type="NCBI Taxonomy" id="912552"/>
    <lineage>
        <taxon>Bacteria</taxon>
        <taxon>Bacillati</taxon>
        <taxon>Actinomycetota</taxon>
        <taxon>Thermoleophilia</taxon>
        <taxon>Solirubrobacterales</taxon>
        <taxon>Conexibacteraceae</taxon>
        <taxon>Conexibacter</taxon>
    </lineage>
</organism>
<protein>
    <recommendedName>
        <fullName evidence="4">DUF3618 domain-containing protein</fullName>
    </recommendedName>
</protein>
<evidence type="ECO:0008006" key="4">
    <source>
        <dbReference type="Google" id="ProtNLM"/>
    </source>
</evidence>
<dbReference type="EMBL" id="JACHNU010000002">
    <property type="protein sequence ID" value="MBB4662700.1"/>
    <property type="molecule type" value="Genomic_DNA"/>
</dbReference>
<dbReference type="Proteomes" id="UP000585272">
    <property type="component" value="Unassembled WGS sequence"/>
</dbReference>
<feature type="transmembrane region" description="Helical" evidence="1">
    <location>
        <begin position="48"/>
        <end position="71"/>
    </location>
</feature>
<name>A0A840IFH9_9ACTN</name>